<accession>A0ABS2RIK5</accession>
<evidence type="ECO:0000313" key="3">
    <source>
        <dbReference type="EMBL" id="MBM7798513.1"/>
    </source>
</evidence>
<keyword evidence="4" id="KW-1185">Reference proteome</keyword>
<feature type="domain" description="GP-PDE" evidence="2">
    <location>
        <begin position="76"/>
        <end position="322"/>
    </location>
</feature>
<proteinExistence type="predicted"/>
<dbReference type="Gene3D" id="2.60.120.560">
    <property type="entry name" value="Exo-inulinase, domain 1"/>
    <property type="match status" value="1"/>
</dbReference>
<sequence length="518" mass="56372">MSAQNDPETEARGRGVSRRAALGSIGLGALAGAAGGAGVYALQTRVSGAPGPDAVGEPAAATKISVGSWAAVRGDHYYIAHRGSGDVFPEHTMEAYQAAFQWGAKCLEVSVGRTSDNVLVCMHDASYDRTTTATGKLADLPSTILRGVNVRQARLGPAWLREPMPAVPLFEDVLRRFGGQVVLCVEPKDNLAYPLMVEMVERYGLKASVIFKLFYESPRIDEAKAAGYPVFVYLGRTADLVPSIIDPIVAKLDRDRDYLVIPAFGADAVTFTDDAIVQRCVATNVPVWVYPVHRRSDADHFFGLGVAGAICSSYGYVSRREPTATTDTWRYKAIASGEMTKDPASDAFALTWTGEDELTLGLQGAQHFVTLGQLCPLPNAKASYTIDFQARWTTMPKDSTSNITLAFGHTDDAYYEHRRGGTDGYHAIIRRDGRLDLFRHRPNNQTGAQLGSVQTRAPRVNEWMSFRLEVQPQQIRWSRLDGTPATVTTEDAAVRGGYLHVGRSALDGGLSLRQLRVS</sequence>
<comment type="caution">
    <text evidence="3">The sequence shown here is derived from an EMBL/GenBank/DDBJ whole genome shotgun (WGS) entry which is preliminary data.</text>
</comment>
<reference evidence="3 4" key="1">
    <citation type="submission" date="2021-01" db="EMBL/GenBank/DDBJ databases">
        <title>Sequencing the genomes of 1000 actinobacteria strains.</title>
        <authorList>
            <person name="Klenk H.-P."/>
        </authorList>
    </citation>
    <scope>NUCLEOTIDE SEQUENCE [LARGE SCALE GENOMIC DNA]</scope>
    <source>
        <strain evidence="3 4">DSM 18662</strain>
    </source>
</reference>
<dbReference type="CDD" id="cd08556">
    <property type="entry name" value="GDPD"/>
    <property type="match status" value="1"/>
</dbReference>
<gene>
    <name evidence="3" type="ORF">JOE57_001434</name>
</gene>
<dbReference type="InterPro" id="IPR017946">
    <property type="entry name" value="PLC-like_Pdiesterase_TIM-brl"/>
</dbReference>
<dbReference type="EMBL" id="JAFBCF010000001">
    <property type="protein sequence ID" value="MBM7798513.1"/>
    <property type="molecule type" value="Genomic_DNA"/>
</dbReference>
<evidence type="ECO:0000256" key="1">
    <source>
        <dbReference type="SAM" id="Phobius"/>
    </source>
</evidence>
<keyword evidence="1" id="KW-1133">Transmembrane helix</keyword>
<dbReference type="Pfam" id="PF03009">
    <property type="entry name" value="GDPD"/>
    <property type="match status" value="1"/>
</dbReference>
<dbReference type="PROSITE" id="PS51704">
    <property type="entry name" value="GP_PDE"/>
    <property type="match status" value="1"/>
</dbReference>
<dbReference type="Gene3D" id="3.20.20.190">
    <property type="entry name" value="Phosphatidylinositol (PI) phosphodiesterase"/>
    <property type="match status" value="1"/>
</dbReference>
<dbReference type="PROSITE" id="PS51318">
    <property type="entry name" value="TAT"/>
    <property type="match status" value="1"/>
</dbReference>
<dbReference type="SUPFAM" id="SSF51695">
    <property type="entry name" value="PLC-like phosphodiesterases"/>
    <property type="match status" value="1"/>
</dbReference>
<dbReference type="InterPro" id="IPR006311">
    <property type="entry name" value="TAT_signal"/>
</dbReference>
<keyword evidence="1" id="KW-0472">Membrane</keyword>
<dbReference type="PANTHER" id="PTHR46211:SF14">
    <property type="entry name" value="GLYCEROPHOSPHODIESTER PHOSPHODIESTERASE"/>
    <property type="match status" value="1"/>
</dbReference>
<organism evidence="3 4">
    <name type="scientific">Microlunatus panaciterrae</name>
    <dbReference type="NCBI Taxonomy" id="400768"/>
    <lineage>
        <taxon>Bacteria</taxon>
        <taxon>Bacillati</taxon>
        <taxon>Actinomycetota</taxon>
        <taxon>Actinomycetes</taxon>
        <taxon>Propionibacteriales</taxon>
        <taxon>Propionibacteriaceae</taxon>
        <taxon>Microlunatus</taxon>
    </lineage>
</organism>
<dbReference type="RefSeq" id="WP_204917042.1">
    <property type="nucleotide sequence ID" value="NZ_BAAAQP010000008.1"/>
</dbReference>
<dbReference type="InterPro" id="IPR030395">
    <property type="entry name" value="GP_PDE_dom"/>
</dbReference>
<evidence type="ECO:0000313" key="4">
    <source>
        <dbReference type="Proteomes" id="UP000704762"/>
    </source>
</evidence>
<feature type="transmembrane region" description="Helical" evidence="1">
    <location>
        <begin position="20"/>
        <end position="42"/>
    </location>
</feature>
<protein>
    <submittedName>
        <fullName evidence="3">Glycerophosphoryl diester phosphodiesterase</fullName>
    </submittedName>
</protein>
<name>A0ABS2RIK5_9ACTN</name>
<keyword evidence="1" id="KW-0812">Transmembrane</keyword>
<evidence type="ECO:0000259" key="2">
    <source>
        <dbReference type="PROSITE" id="PS51704"/>
    </source>
</evidence>
<dbReference type="PANTHER" id="PTHR46211">
    <property type="entry name" value="GLYCEROPHOSPHORYL DIESTER PHOSPHODIESTERASE"/>
    <property type="match status" value="1"/>
</dbReference>
<dbReference type="Proteomes" id="UP000704762">
    <property type="component" value="Unassembled WGS sequence"/>
</dbReference>